<evidence type="ECO:0000313" key="2">
    <source>
        <dbReference type="EMBL" id="SER92194.1"/>
    </source>
</evidence>
<organism evidence="2 3">
    <name type="scientific">Streptomyces qinglanensis</name>
    <dbReference type="NCBI Taxonomy" id="943816"/>
    <lineage>
        <taxon>Bacteria</taxon>
        <taxon>Bacillati</taxon>
        <taxon>Actinomycetota</taxon>
        <taxon>Actinomycetes</taxon>
        <taxon>Kitasatosporales</taxon>
        <taxon>Streptomycetaceae</taxon>
        <taxon>Streptomyces</taxon>
    </lineage>
</organism>
<name>A0A1H9T5E6_9ACTN</name>
<dbReference type="RefSeq" id="WP_275435021.1">
    <property type="nucleotide sequence ID" value="NZ_FOGO01000005.1"/>
</dbReference>
<accession>A0A1H9T5E6</accession>
<proteinExistence type="predicted"/>
<evidence type="ECO:0000313" key="3">
    <source>
        <dbReference type="Proteomes" id="UP000182841"/>
    </source>
</evidence>
<dbReference type="EMBL" id="FOGO01000005">
    <property type="protein sequence ID" value="SER92194.1"/>
    <property type="molecule type" value="Genomic_DNA"/>
</dbReference>
<gene>
    <name evidence="2" type="ORF">SAMN05421870_105332</name>
</gene>
<protein>
    <submittedName>
        <fullName evidence="2">Uncharacterized protein</fullName>
    </submittedName>
</protein>
<sequence>MQLPDVRPFMTAIFPQFPDTGRVLPVGRPAAPGAGSVANNRPND</sequence>
<dbReference type="AlphaFoldDB" id="A0A1H9T5E6"/>
<feature type="region of interest" description="Disordered" evidence="1">
    <location>
        <begin position="22"/>
        <end position="44"/>
    </location>
</feature>
<reference evidence="3" key="1">
    <citation type="submission" date="2016-10" db="EMBL/GenBank/DDBJ databases">
        <authorList>
            <person name="Varghese N."/>
            <person name="Submissions S."/>
        </authorList>
    </citation>
    <scope>NUCLEOTIDE SEQUENCE [LARGE SCALE GENOMIC DNA]</scope>
    <source>
        <strain evidence="3">CGMCC 4.6825</strain>
    </source>
</reference>
<dbReference type="Proteomes" id="UP000182841">
    <property type="component" value="Unassembled WGS sequence"/>
</dbReference>
<keyword evidence="3" id="KW-1185">Reference proteome</keyword>
<evidence type="ECO:0000256" key="1">
    <source>
        <dbReference type="SAM" id="MobiDB-lite"/>
    </source>
</evidence>